<dbReference type="PANTHER" id="PTHR33939">
    <property type="entry name" value="PROTEIN CBG22215"/>
    <property type="match status" value="1"/>
</dbReference>
<evidence type="ECO:0000313" key="1">
    <source>
        <dbReference type="EMBL" id="OQR96859.1"/>
    </source>
</evidence>
<dbReference type="EMBL" id="JNBR01000127">
    <property type="protein sequence ID" value="OQR96859.1"/>
    <property type="molecule type" value="Genomic_DNA"/>
</dbReference>
<accession>A0A1V9ZFT8</accession>
<protein>
    <recommendedName>
        <fullName evidence="3">Tc1-like transposase DDE domain-containing protein</fullName>
    </recommendedName>
</protein>
<gene>
    <name evidence="1" type="ORF">ACHHYP_13223</name>
</gene>
<dbReference type="PANTHER" id="PTHR33939:SF1">
    <property type="entry name" value="DUF4371 DOMAIN-CONTAINING PROTEIN"/>
    <property type="match status" value="1"/>
</dbReference>
<name>A0A1V9ZFT8_ACHHY</name>
<dbReference type="AlphaFoldDB" id="A0A1V9ZFT8"/>
<dbReference type="OrthoDB" id="128860at2759"/>
<organism evidence="1 2">
    <name type="scientific">Achlya hypogyna</name>
    <name type="common">Oomycete</name>
    <name type="synonym">Protoachlya hypogyna</name>
    <dbReference type="NCBI Taxonomy" id="1202772"/>
    <lineage>
        <taxon>Eukaryota</taxon>
        <taxon>Sar</taxon>
        <taxon>Stramenopiles</taxon>
        <taxon>Oomycota</taxon>
        <taxon>Saprolegniomycetes</taxon>
        <taxon>Saprolegniales</taxon>
        <taxon>Achlyaceae</taxon>
        <taxon>Achlya</taxon>
    </lineage>
</organism>
<proteinExistence type="predicted"/>
<evidence type="ECO:0000313" key="2">
    <source>
        <dbReference type="Proteomes" id="UP000243579"/>
    </source>
</evidence>
<sequence length="174" mass="19966">MHRVLQRMGHCYLRGVQQNYLAESLANVAYRAQYLAAKLKNRDADNNPIVPEVYLDESYCNQRHVSARSWLDSTRSHLKDTDNGYHGNFNAARFEDWFRKLCTTLSNTHGSCVIHLDGAKYHKRLLNPQPTTAWPKSKIQEWLGSIFTLIFICNLVIAKAHCEPAHYACVAIAF</sequence>
<evidence type="ECO:0008006" key="3">
    <source>
        <dbReference type="Google" id="ProtNLM"/>
    </source>
</evidence>
<keyword evidence="2" id="KW-1185">Reference proteome</keyword>
<comment type="caution">
    <text evidence="1">The sequence shown here is derived from an EMBL/GenBank/DDBJ whole genome shotgun (WGS) entry which is preliminary data.</text>
</comment>
<dbReference type="Proteomes" id="UP000243579">
    <property type="component" value="Unassembled WGS sequence"/>
</dbReference>
<reference evidence="1 2" key="1">
    <citation type="journal article" date="2014" name="Genome Biol. Evol.">
        <title>The secreted proteins of Achlya hypogyna and Thraustotheca clavata identify the ancestral oomycete secretome and reveal gene acquisitions by horizontal gene transfer.</title>
        <authorList>
            <person name="Misner I."/>
            <person name="Blouin N."/>
            <person name="Leonard G."/>
            <person name="Richards T.A."/>
            <person name="Lane C.E."/>
        </authorList>
    </citation>
    <scope>NUCLEOTIDE SEQUENCE [LARGE SCALE GENOMIC DNA]</scope>
    <source>
        <strain evidence="1 2">ATCC 48635</strain>
    </source>
</reference>